<sequence>MLHKMRLYNVPFESIQSERKTVEVRLNDEKRRSLQIGDEIEFTKLPNQNQKLRVQVIGLKTFPTFKEMYESIPSSAFDTQGESIQGMVENTYQIYTPEQEKKWGTLAIEMKLLDKN</sequence>
<dbReference type="OrthoDB" id="9790388at2"/>
<dbReference type="PIRSF" id="PIRSF016134">
    <property type="entry name" value="UCP016134"/>
    <property type="match status" value="1"/>
</dbReference>
<dbReference type="InterPro" id="IPR007374">
    <property type="entry name" value="ASCH_domain"/>
</dbReference>
<feature type="domain" description="ASCH" evidence="1">
    <location>
        <begin position="5"/>
        <end position="114"/>
    </location>
</feature>
<reference evidence="2 3" key="1">
    <citation type="journal article" date="2016" name="Int. J. Syst. Evol. Microbiol.">
        <title>Oceanobacillus halophilus sp. nov., a novel moderately halophilic bacterium from a hypersaline lake.</title>
        <authorList>
            <person name="Amoozegar M.A."/>
            <person name="Bagheri M."/>
            <person name="Makhdoumi A."/>
            <person name="Nikou M.M."/>
            <person name="Fazeli S.A.S."/>
            <person name="Schumann P."/>
            <person name="Sproer C."/>
            <person name="Sanchez-Porro C."/>
            <person name="Ventosa A."/>
        </authorList>
    </citation>
    <scope>NUCLEOTIDE SEQUENCE [LARGE SCALE GENOMIC DNA]</scope>
    <source>
        <strain evidence="2 3">DSM 23996</strain>
    </source>
</reference>
<dbReference type="Pfam" id="PF04266">
    <property type="entry name" value="ASCH"/>
    <property type="match status" value="1"/>
</dbReference>
<dbReference type="InterPro" id="IPR016645">
    <property type="entry name" value="UCP016134"/>
</dbReference>
<dbReference type="InterPro" id="IPR015947">
    <property type="entry name" value="PUA-like_sf"/>
</dbReference>
<dbReference type="CDD" id="cd06555">
    <property type="entry name" value="ASCH_PF0470_like"/>
    <property type="match status" value="1"/>
</dbReference>
<organism evidence="2 3">
    <name type="scientific">Oceanobacillus halophilus</name>
    <dbReference type="NCBI Taxonomy" id="930130"/>
    <lineage>
        <taxon>Bacteria</taxon>
        <taxon>Bacillati</taxon>
        <taxon>Bacillota</taxon>
        <taxon>Bacilli</taxon>
        <taxon>Bacillales</taxon>
        <taxon>Bacillaceae</taxon>
        <taxon>Oceanobacillus</taxon>
    </lineage>
</organism>
<name>A0A495A3V9_9BACI</name>
<proteinExistence type="predicted"/>
<dbReference type="SUPFAM" id="SSF88697">
    <property type="entry name" value="PUA domain-like"/>
    <property type="match status" value="1"/>
</dbReference>
<evidence type="ECO:0000259" key="1">
    <source>
        <dbReference type="SMART" id="SM01022"/>
    </source>
</evidence>
<keyword evidence="3" id="KW-1185">Reference proteome</keyword>
<comment type="caution">
    <text evidence="2">The sequence shown here is derived from an EMBL/GenBank/DDBJ whole genome shotgun (WGS) entry which is preliminary data.</text>
</comment>
<dbReference type="EMBL" id="RBZP01000005">
    <property type="protein sequence ID" value="RKQ34029.1"/>
    <property type="molecule type" value="Genomic_DNA"/>
</dbReference>
<evidence type="ECO:0000313" key="3">
    <source>
        <dbReference type="Proteomes" id="UP000269301"/>
    </source>
</evidence>
<dbReference type="Proteomes" id="UP000269301">
    <property type="component" value="Unassembled WGS sequence"/>
</dbReference>
<dbReference type="AlphaFoldDB" id="A0A495A3V9"/>
<evidence type="ECO:0000313" key="2">
    <source>
        <dbReference type="EMBL" id="RKQ34029.1"/>
    </source>
</evidence>
<dbReference type="RefSeq" id="WP_121204144.1">
    <property type="nucleotide sequence ID" value="NZ_RBZP01000005.1"/>
</dbReference>
<protein>
    <submittedName>
        <fullName evidence="2">ASCH domain-containing protein</fullName>
    </submittedName>
</protein>
<gene>
    <name evidence="2" type="ORF">D8M06_08960</name>
</gene>
<dbReference type="SMART" id="SM01022">
    <property type="entry name" value="ASCH"/>
    <property type="match status" value="1"/>
</dbReference>
<dbReference type="Gene3D" id="2.30.130.30">
    <property type="entry name" value="Hypothetical protein"/>
    <property type="match status" value="1"/>
</dbReference>
<accession>A0A495A3V9</accession>